<evidence type="ECO:0000313" key="3">
    <source>
        <dbReference type="Proteomes" id="UP001600165"/>
    </source>
</evidence>
<comment type="caution">
    <text evidence="2">The sequence shown here is derived from an EMBL/GenBank/DDBJ whole genome shotgun (WGS) entry which is preliminary data.</text>
</comment>
<reference evidence="2 3" key="1">
    <citation type="submission" date="2024-10" db="EMBL/GenBank/DDBJ databases">
        <authorList>
            <person name="Ratan Roy A."/>
            <person name="Morales Sandoval P.H."/>
            <person name="De Los Santos Villalobos S."/>
            <person name="Chakraborty S."/>
            <person name="Mukherjee J."/>
        </authorList>
    </citation>
    <scope>NUCLEOTIDE SEQUENCE [LARGE SCALE GENOMIC DNA]</scope>
    <source>
        <strain evidence="2 3">S1</strain>
    </source>
</reference>
<evidence type="ECO:0008006" key="4">
    <source>
        <dbReference type="Google" id="ProtNLM"/>
    </source>
</evidence>
<feature type="transmembrane region" description="Helical" evidence="1">
    <location>
        <begin position="314"/>
        <end position="333"/>
    </location>
</feature>
<feature type="transmembrane region" description="Helical" evidence="1">
    <location>
        <begin position="98"/>
        <end position="116"/>
    </location>
</feature>
<keyword evidence="1" id="KW-0812">Transmembrane</keyword>
<protein>
    <recommendedName>
        <fullName evidence="4">HTTM domain-containing protein</fullName>
    </recommendedName>
</protein>
<keyword evidence="1" id="KW-1133">Transmembrane helix</keyword>
<gene>
    <name evidence="2" type="ORF">ACFVKH_00145</name>
</gene>
<evidence type="ECO:0000256" key="1">
    <source>
        <dbReference type="SAM" id="Phobius"/>
    </source>
</evidence>
<feature type="transmembrane region" description="Helical" evidence="1">
    <location>
        <begin position="122"/>
        <end position="141"/>
    </location>
</feature>
<organism evidence="2 3">
    <name type="scientific">Almyronema epifaneia S1</name>
    <dbReference type="NCBI Taxonomy" id="2991925"/>
    <lineage>
        <taxon>Bacteria</taxon>
        <taxon>Bacillati</taxon>
        <taxon>Cyanobacteriota</taxon>
        <taxon>Cyanophyceae</taxon>
        <taxon>Nodosilineales</taxon>
        <taxon>Nodosilineaceae</taxon>
        <taxon>Almyronema</taxon>
        <taxon>Almyronema epifaneia</taxon>
    </lineage>
</organism>
<feature type="transmembrane region" description="Helical" evidence="1">
    <location>
        <begin position="353"/>
        <end position="372"/>
    </location>
</feature>
<proteinExistence type="predicted"/>
<dbReference type="RefSeq" id="WP_377960157.1">
    <property type="nucleotide sequence ID" value="NZ_JBHZOL010000001.1"/>
</dbReference>
<keyword evidence="3" id="KW-1185">Reference proteome</keyword>
<evidence type="ECO:0000313" key="2">
    <source>
        <dbReference type="EMBL" id="MFE4104664.1"/>
    </source>
</evidence>
<dbReference type="EMBL" id="JBHZOL010000001">
    <property type="protein sequence ID" value="MFE4104664.1"/>
    <property type="molecule type" value="Genomic_DNA"/>
</dbReference>
<sequence length="381" mass="42824">MTFAKAVSSSIDRWFTQPEPNAAGRMGLFRIFYGLFYLWHLSNQYAVSLSNLPSEHFIHPVLLIALLPSAPSVWFCQVLECGLVAALVLLVLGLRIRLMTALVLVLGGILEAYYIATDGEHSTILIAFYIPFFMGLNNDWGHTYALDTLIKQRSLKPSVAPSESHWRYFLSARSVLVILSLLFLSSALFKFTFGGVWLTYPDLMANLVLQKNIAAALQELPLNPIAPWIAQTPWVYHSLRFSTLLCEGLFFLSLLGRQLRLFFVSLALLFHAVNALFLTVTFTPVLIVYALFIDWQAAVNRLQLKFKGQPAFSTSWLVGSAIAIAIGLGLLWSLYPQSRTVFNFNGLLNWRSIWYPVVPFALIGLGLSIKPLSRPPRRQLP</sequence>
<feature type="transmembrane region" description="Helical" evidence="1">
    <location>
        <begin position="61"/>
        <end position="91"/>
    </location>
</feature>
<feature type="transmembrane region" description="Helical" evidence="1">
    <location>
        <begin position="175"/>
        <end position="200"/>
    </location>
</feature>
<feature type="transmembrane region" description="Helical" evidence="1">
    <location>
        <begin position="261"/>
        <end position="293"/>
    </location>
</feature>
<name>A0ABW6IB32_9CYAN</name>
<dbReference type="Proteomes" id="UP001600165">
    <property type="component" value="Unassembled WGS sequence"/>
</dbReference>
<feature type="transmembrane region" description="Helical" evidence="1">
    <location>
        <begin position="22"/>
        <end position="41"/>
    </location>
</feature>
<keyword evidence="1" id="KW-0472">Membrane</keyword>
<accession>A0ABW6IB32</accession>